<reference evidence="10 11" key="1">
    <citation type="submission" date="2016-11" db="EMBL/GenBank/DDBJ databases">
        <authorList>
            <person name="Jaros S."/>
            <person name="Januszkiewicz K."/>
            <person name="Wedrychowicz H."/>
        </authorList>
    </citation>
    <scope>NUCLEOTIDE SEQUENCE [LARGE SCALE GENOMIC DNA]</scope>
    <source>
        <strain evidence="10 11">DSM 26897</strain>
    </source>
</reference>
<keyword evidence="6 7" id="KW-0998">Cell outer membrane</keyword>
<dbReference type="EMBL" id="FQUO01000007">
    <property type="protein sequence ID" value="SHF35768.1"/>
    <property type="molecule type" value="Genomic_DNA"/>
</dbReference>
<dbReference type="RefSeq" id="WP_083596490.1">
    <property type="nucleotide sequence ID" value="NZ_FQUO01000007.1"/>
</dbReference>
<keyword evidence="4 7" id="KW-0812">Transmembrane</keyword>
<sequence length="1027" mass="111600">MRLFCQALFKYSLMAAPVSALMLHSTEVHAQNVQQTYKGVVTNAKGEPIAGASVVVKGSRNGTTTDANGLFSINAAPGSVLVVSSVGFQVQEGSVRDGNLAFQLVDGSTSLNEVVVIGYGTQRKKDLTGAVATVNVAEAKKVSTNDISSLLQGRAPGVQVTSDGQPGAAPSVRIRGFSTFGGAQPFYVVDGVPVGTSIRDFSPNDIESISVLKDASAASIYGAAAANGVVIITTRQGKKNTAAKIEYNGYYGVDKVWQTKDVTNRQQYQTLNNEARVNAGRPLFPANDPSNPGYVKNIDTDWQNAGLKTGSRQNHNVSVFGGGANSTYNVSLDYFDNKGTYAGNGPTYQRYSARVNTTAEKGIFKIGQTFNYTHSHENSLTFRDDILLGGIPPMIVSLVSAIPTMPVYDATMLNGFGGSNSEFNGANSLNAIAVNNIFTNWVDVDRTFGNVYGELQLLKNNAHNLRFRSSVSYDKTQTRDFSFVPVFNLGKFFSTDRARLDDNTRTFTNSAIENTFNYDLNLGKHSVQALLGQSYRQNNTLIRNGHAEGFTTPYVMTLANGQTTSANGYEYIATLSSYFGRVNYSYGDKYLFSGTLRRDGSSRFAPNNRYGNFPAGSIGWKISNEDFWNLPRNLVSSLKLRASYGVLGNDKIADYQYQGVLNTGVVYAFNGTRYVGGSQTLVASPGIKWEEKAIANFGFDGTFLNNKLDFSAEYYNAKSSDILVNVPIPLSTGYINTAPVVNAATLSNKGFEFSATYHKTGGAFTYDVSANLSTVKNKVLSLGGNNEPLYGVGARTVVGGEIGEHYGFVYEGIFQNQAEINAHAKQFGAVLAPGDVKYKDISGPNGKPDGIVDETFDRVSLGSAIPRYNYGLNLSGAYKSFDFSVFASGSAKFKVLSRMYRDLHHSAGSLNYSTDMMNRWTPTNTNTDIPRLNDADVNNFKDSDRPNWLQDGSFLRINTLSVGYTLPTNLVKGVSKARVYLTAQNLYSFQKYYGYNPDFTSGVLNPGFDFGSYPKPRTFMFGVQVGF</sequence>
<dbReference type="PROSITE" id="PS52016">
    <property type="entry name" value="TONB_DEPENDENT_REC_3"/>
    <property type="match status" value="1"/>
</dbReference>
<keyword evidence="5 7" id="KW-0472">Membrane</keyword>
<keyword evidence="3 7" id="KW-1134">Transmembrane beta strand</keyword>
<evidence type="ECO:0000256" key="5">
    <source>
        <dbReference type="ARBA" id="ARBA00023136"/>
    </source>
</evidence>
<keyword evidence="8" id="KW-0732">Signal</keyword>
<evidence type="ECO:0000256" key="7">
    <source>
        <dbReference type="PROSITE-ProRule" id="PRU01360"/>
    </source>
</evidence>
<dbReference type="NCBIfam" id="TIGR04057">
    <property type="entry name" value="SusC_RagA_signa"/>
    <property type="match status" value="1"/>
</dbReference>
<dbReference type="OrthoDB" id="9768177at2"/>
<name>A0A1M5AZU3_9BACT</name>
<dbReference type="AlphaFoldDB" id="A0A1M5AZU3"/>
<dbReference type="SUPFAM" id="SSF49464">
    <property type="entry name" value="Carboxypeptidase regulatory domain-like"/>
    <property type="match status" value="1"/>
</dbReference>
<feature type="domain" description="TonB-dependent receptor plug" evidence="9">
    <location>
        <begin position="124"/>
        <end position="229"/>
    </location>
</feature>
<dbReference type="InterPro" id="IPR008969">
    <property type="entry name" value="CarboxyPept-like_regulatory"/>
</dbReference>
<dbReference type="Gene3D" id="2.170.130.10">
    <property type="entry name" value="TonB-dependent receptor, plug domain"/>
    <property type="match status" value="1"/>
</dbReference>
<dbReference type="InterPro" id="IPR039426">
    <property type="entry name" value="TonB-dep_rcpt-like"/>
</dbReference>
<comment type="subcellular location">
    <subcellularLocation>
        <location evidence="1 7">Cell outer membrane</location>
        <topology evidence="1 7">Multi-pass membrane protein</topology>
    </subcellularLocation>
</comment>
<evidence type="ECO:0000313" key="10">
    <source>
        <dbReference type="EMBL" id="SHF35768.1"/>
    </source>
</evidence>
<evidence type="ECO:0000256" key="1">
    <source>
        <dbReference type="ARBA" id="ARBA00004571"/>
    </source>
</evidence>
<dbReference type="InterPro" id="IPR037066">
    <property type="entry name" value="Plug_dom_sf"/>
</dbReference>
<dbReference type="InterPro" id="IPR012910">
    <property type="entry name" value="Plug_dom"/>
</dbReference>
<evidence type="ECO:0000256" key="2">
    <source>
        <dbReference type="ARBA" id="ARBA00022448"/>
    </source>
</evidence>
<feature type="chain" id="PRO_5012160493" evidence="8">
    <location>
        <begin position="31"/>
        <end position="1027"/>
    </location>
</feature>
<accession>A0A1M5AZU3</accession>
<dbReference type="Pfam" id="PF13715">
    <property type="entry name" value="CarbopepD_reg_2"/>
    <property type="match status" value="1"/>
</dbReference>
<comment type="similarity">
    <text evidence="7">Belongs to the TonB-dependent receptor family.</text>
</comment>
<dbReference type="Pfam" id="PF07715">
    <property type="entry name" value="Plug"/>
    <property type="match status" value="1"/>
</dbReference>
<evidence type="ECO:0000256" key="8">
    <source>
        <dbReference type="SAM" id="SignalP"/>
    </source>
</evidence>
<feature type="signal peptide" evidence="8">
    <location>
        <begin position="1"/>
        <end position="30"/>
    </location>
</feature>
<dbReference type="InterPro" id="IPR023996">
    <property type="entry name" value="TonB-dep_OMP_SusC/RagA"/>
</dbReference>
<dbReference type="NCBIfam" id="TIGR04056">
    <property type="entry name" value="OMP_RagA_SusC"/>
    <property type="match status" value="1"/>
</dbReference>
<keyword evidence="11" id="KW-1185">Reference proteome</keyword>
<proteinExistence type="inferred from homology"/>
<keyword evidence="2 7" id="KW-0813">Transport</keyword>
<protein>
    <submittedName>
        <fullName evidence="10">TonB-linked outer membrane protein, SusC/RagA family</fullName>
    </submittedName>
</protein>
<dbReference type="GO" id="GO:0009279">
    <property type="term" value="C:cell outer membrane"/>
    <property type="evidence" value="ECO:0007669"/>
    <property type="project" value="UniProtKB-SubCell"/>
</dbReference>
<evidence type="ECO:0000259" key="9">
    <source>
        <dbReference type="Pfam" id="PF07715"/>
    </source>
</evidence>
<dbReference type="InterPro" id="IPR023997">
    <property type="entry name" value="TonB-dep_OMP_SusC/RagA_CS"/>
</dbReference>
<evidence type="ECO:0000256" key="3">
    <source>
        <dbReference type="ARBA" id="ARBA00022452"/>
    </source>
</evidence>
<gene>
    <name evidence="10" type="ORF">SAMN05444008_10778</name>
</gene>
<dbReference type="SUPFAM" id="SSF56935">
    <property type="entry name" value="Porins"/>
    <property type="match status" value="1"/>
</dbReference>
<dbReference type="Proteomes" id="UP000184368">
    <property type="component" value="Unassembled WGS sequence"/>
</dbReference>
<dbReference type="Gene3D" id="2.40.170.20">
    <property type="entry name" value="TonB-dependent receptor, beta-barrel domain"/>
    <property type="match status" value="1"/>
</dbReference>
<dbReference type="Gene3D" id="2.60.40.1120">
    <property type="entry name" value="Carboxypeptidase-like, regulatory domain"/>
    <property type="match status" value="1"/>
</dbReference>
<evidence type="ECO:0000256" key="4">
    <source>
        <dbReference type="ARBA" id="ARBA00022692"/>
    </source>
</evidence>
<evidence type="ECO:0000256" key="6">
    <source>
        <dbReference type="ARBA" id="ARBA00023237"/>
    </source>
</evidence>
<organism evidence="10 11">
    <name type="scientific">Cnuella takakiae</name>
    <dbReference type="NCBI Taxonomy" id="1302690"/>
    <lineage>
        <taxon>Bacteria</taxon>
        <taxon>Pseudomonadati</taxon>
        <taxon>Bacteroidota</taxon>
        <taxon>Chitinophagia</taxon>
        <taxon>Chitinophagales</taxon>
        <taxon>Chitinophagaceae</taxon>
        <taxon>Cnuella</taxon>
    </lineage>
</organism>
<dbReference type="STRING" id="1302690.BUE76_16370"/>
<evidence type="ECO:0000313" key="11">
    <source>
        <dbReference type="Proteomes" id="UP000184368"/>
    </source>
</evidence>
<dbReference type="InterPro" id="IPR036942">
    <property type="entry name" value="Beta-barrel_TonB_sf"/>
</dbReference>